<evidence type="ECO:0000256" key="3">
    <source>
        <dbReference type="HAMAP-Rule" id="MF_00023"/>
    </source>
</evidence>
<dbReference type="Gene3D" id="2.40.280.10">
    <property type="match status" value="1"/>
</dbReference>
<dbReference type="AlphaFoldDB" id="A0A1I6UVZ0"/>
<comment type="subcellular location">
    <subcellularLocation>
        <location evidence="3">Cytoplasm</location>
    </subcellularLocation>
    <text evidence="3">The tmRNA-SmpB complex associates with stalled 70S ribosomes.</text>
</comment>
<dbReference type="PANTHER" id="PTHR30308:SF2">
    <property type="entry name" value="SSRA-BINDING PROTEIN"/>
    <property type="match status" value="1"/>
</dbReference>
<dbReference type="GO" id="GO:0070929">
    <property type="term" value="P:trans-translation"/>
    <property type="evidence" value="ECO:0007669"/>
    <property type="project" value="UniProtKB-UniRule"/>
</dbReference>
<feature type="region of interest" description="Disordered" evidence="4">
    <location>
        <begin position="142"/>
        <end position="168"/>
    </location>
</feature>
<sequence length="168" mass="19018">MAKGNKGKETKIGSGRKLIAQNKKARHDYEILNTYECGLVLTGTEVKSLRQGRASLVDGFAQLDGGEAWLHNVHIPEYAQGTWTNHAARRKRKLLLHRAEIDKLIGKVQETGLTLVPLALYFSNGRVKVEVAVARGKREYDKRQTLREKQDTREAQRAMSAARRRQRA</sequence>
<dbReference type="EMBL" id="FPAB01000006">
    <property type="protein sequence ID" value="SFT05497.1"/>
    <property type="molecule type" value="Genomic_DNA"/>
</dbReference>
<dbReference type="GO" id="GO:0005829">
    <property type="term" value="C:cytosol"/>
    <property type="evidence" value="ECO:0007669"/>
    <property type="project" value="TreeGrafter"/>
</dbReference>
<dbReference type="InterPro" id="IPR020081">
    <property type="entry name" value="SsrA-bd_prot_CS"/>
</dbReference>
<dbReference type="NCBIfam" id="NF003843">
    <property type="entry name" value="PRK05422.1"/>
    <property type="match status" value="1"/>
</dbReference>
<feature type="compositionally biased region" description="Basic and acidic residues" evidence="4">
    <location>
        <begin position="142"/>
        <end position="156"/>
    </location>
</feature>
<reference evidence="6" key="1">
    <citation type="submission" date="2016-10" db="EMBL/GenBank/DDBJ databases">
        <authorList>
            <person name="Varghese N."/>
            <person name="Submissions S."/>
        </authorList>
    </citation>
    <scope>NUCLEOTIDE SEQUENCE [LARGE SCALE GENOMIC DNA]</scope>
    <source>
        <strain evidence="6">CGMCC 4.7047</strain>
    </source>
</reference>
<name>A0A1I6UVZ0_9ACTN</name>
<dbReference type="SUPFAM" id="SSF74982">
    <property type="entry name" value="Small protein B (SmpB)"/>
    <property type="match status" value="1"/>
</dbReference>
<dbReference type="HAMAP" id="MF_00023">
    <property type="entry name" value="SmpB"/>
    <property type="match status" value="1"/>
</dbReference>
<dbReference type="STRING" id="1176198.SAMN05444716_106235"/>
<keyword evidence="1 3" id="KW-0963">Cytoplasm</keyword>
<dbReference type="Proteomes" id="UP000198873">
    <property type="component" value="Unassembled WGS sequence"/>
</dbReference>
<protein>
    <recommendedName>
        <fullName evidence="3">SsrA-binding protein</fullName>
    </recommendedName>
    <alternativeName>
        <fullName evidence="3">Small protein B</fullName>
    </alternativeName>
</protein>
<dbReference type="PANTHER" id="PTHR30308">
    <property type="entry name" value="TMRNA-BINDING COMPONENT OF TRANS-TRANSLATION TAGGING COMPLEX"/>
    <property type="match status" value="1"/>
</dbReference>
<dbReference type="PROSITE" id="PS01317">
    <property type="entry name" value="SSRP"/>
    <property type="match status" value="1"/>
</dbReference>
<dbReference type="GO" id="GO:0070930">
    <property type="term" value="P:trans-translation-dependent protein tagging"/>
    <property type="evidence" value="ECO:0007669"/>
    <property type="project" value="TreeGrafter"/>
</dbReference>
<evidence type="ECO:0000256" key="1">
    <source>
        <dbReference type="ARBA" id="ARBA00022490"/>
    </source>
</evidence>
<evidence type="ECO:0000256" key="2">
    <source>
        <dbReference type="ARBA" id="ARBA00022884"/>
    </source>
</evidence>
<evidence type="ECO:0000256" key="4">
    <source>
        <dbReference type="SAM" id="MobiDB-lite"/>
    </source>
</evidence>
<comment type="similarity">
    <text evidence="3">Belongs to the SmpB family.</text>
</comment>
<keyword evidence="6" id="KW-1185">Reference proteome</keyword>
<accession>A0A1I6UVZ0</accession>
<evidence type="ECO:0000313" key="6">
    <source>
        <dbReference type="Proteomes" id="UP000198873"/>
    </source>
</evidence>
<keyword evidence="2 3" id="KW-0694">RNA-binding</keyword>
<evidence type="ECO:0000313" key="5">
    <source>
        <dbReference type="EMBL" id="SFT05497.1"/>
    </source>
</evidence>
<dbReference type="GO" id="GO:0003723">
    <property type="term" value="F:RNA binding"/>
    <property type="evidence" value="ECO:0007669"/>
    <property type="project" value="UniProtKB-UniRule"/>
</dbReference>
<dbReference type="InterPro" id="IPR023620">
    <property type="entry name" value="SmpB"/>
</dbReference>
<gene>
    <name evidence="3" type="primary">smpB</name>
    <name evidence="5" type="ORF">SAMN05444716_106235</name>
</gene>
<dbReference type="CDD" id="cd09294">
    <property type="entry name" value="SmpB"/>
    <property type="match status" value="1"/>
</dbReference>
<dbReference type="RefSeq" id="WP_019435233.1">
    <property type="nucleotide sequence ID" value="NZ_CP054938.1"/>
</dbReference>
<proteinExistence type="inferred from homology"/>
<organism evidence="5 6">
    <name type="scientific">Streptomyces harbinensis</name>
    <dbReference type="NCBI Taxonomy" id="1176198"/>
    <lineage>
        <taxon>Bacteria</taxon>
        <taxon>Bacillati</taxon>
        <taxon>Actinomycetota</taxon>
        <taxon>Actinomycetes</taxon>
        <taxon>Kitasatosporales</taxon>
        <taxon>Streptomycetaceae</taxon>
        <taxon>Streptomyces</taxon>
    </lineage>
</organism>
<dbReference type="Pfam" id="PF01668">
    <property type="entry name" value="SmpB"/>
    <property type="match status" value="1"/>
</dbReference>
<comment type="function">
    <text evidence="3">Required for rescue of stalled ribosomes mediated by trans-translation. Binds to transfer-messenger RNA (tmRNA), required for stable association of tmRNA with ribosomes. tmRNA and SmpB together mimic tRNA shape, replacing the anticodon stem-loop with SmpB. tmRNA is encoded by the ssrA gene; the 2 termini fold to resemble tRNA(Ala) and it encodes a 'tag peptide', a short internal open reading frame. During trans-translation Ala-aminoacylated tmRNA acts like a tRNA, entering the A-site of stalled ribosomes, displacing the stalled mRNA. The ribosome then switches to translate the ORF on the tmRNA; the nascent peptide is terminated with the 'tag peptide' encoded by the tmRNA and targeted for degradation. The ribosome is freed to recommence translation, which seems to be the essential function of trans-translation.</text>
</comment>
<dbReference type="InterPro" id="IPR000037">
    <property type="entry name" value="SsrA-bd_prot"/>
</dbReference>
<dbReference type="NCBIfam" id="TIGR00086">
    <property type="entry name" value="smpB"/>
    <property type="match status" value="1"/>
</dbReference>